<dbReference type="Proteomes" id="UP000294933">
    <property type="component" value="Unassembled WGS sequence"/>
</dbReference>
<accession>A0A4Y7PXY6</accession>
<evidence type="ECO:0000313" key="3">
    <source>
        <dbReference type="Proteomes" id="UP000294933"/>
    </source>
</evidence>
<reference evidence="2 3" key="1">
    <citation type="submission" date="2018-06" db="EMBL/GenBank/DDBJ databases">
        <title>A transcriptomic atlas of mushroom development highlights an independent origin of complex multicellularity.</title>
        <authorList>
            <consortium name="DOE Joint Genome Institute"/>
            <person name="Krizsan K."/>
            <person name="Almasi E."/>
            <person name="Merenyi Z."/>
            <person name="Sahu N."/>
            <person name="Viragh M."/>
            <person name="Koszo T."/>
            <person name="Mondo S."/>
            <person name="Kiss B."/>
            <person name="Balint B."/>
            <person name="Kues U."/>
            <person name="Barry K."/>
            <person name="Hegedus J.C."/>
            <person name="Henrissat B."/>
            <person name="Johnson J."/>
            <person name="Lipzen A."/>
            <person name="Ohm R."/>
            <person name="Nagy I."/>
            <person name="Pangilinan J."/>
            <person name="Yan J."/>
            <person name="Xiong Y."/>
            <person name="Grigoriev I.V."/>
            <person name="Hibbett D.S."/>
            <person name="Nagy L.G."/>
        </authorList>
    </citation>
    <scope>NUCLEOTIDE SEQUENCE [LARGE SCALE GENOMIC DNA]</scope>
    <source>
        <strain evidence="2 3">SZMC22713</strain>
    </source>
</reference>
<feature type="region of interest" description="Disordered" evidence="1">
    <location>
        <begin position="500"/>
        <end position="526"/>
    </location>
</feature>
<feature type="compositionally biased region" description="Basic residues" evidence="1">
    <location>
        <begin position="116"/>
        <end position="130"/>
    </location>
</feature>
<proteinExistence type="predicted"/>
<feature type="compositionally biased region" description="Basic residues" evidence="1">
    <location>
        <begin position="145"/>
        <end position="162"/>
    </location>
</feature>
<gene>
    <name evidence="2" type="ORF">BD410DRAFT_830275</name>
</gene>
<dbReference type="AlphaFoldDB" id="A0A4Y7PXY6"/>
<feature type="region of interest" description="Disordered" evidence="1">
    <location>
        <begin position="542"/>
        <end position="639"/>
    </location>
</feature>
<dbReference type="VEuPathDB" id="FungiDB:BD410DRAFT_830275"/>
<feature type="region of interest" description="Disordered" evidence="1">
    <location>
        <begin position="843"/>
        <end position="895"/>
    </location>
</feature>
<keyword evidence="3" id="KW-1185">Reference proteome</keyword>
<feature type="compositionally biased region" description="Polar residues" evidence="1">
    <location>
        <begin position="782"/>
        <end position="795"/>
    </location>
</feature>
<protein>
    <submittedName>
        <fullName evidence="2">Uncharacterized protein</fullName>
    </submittedName>
</protein>
<feature type="region of interest" description="Disordered" evidence="1">
    <location>
        <begin position="1"/>
        <end position="189"/>
    </location>
</feature>
<feature type="compositionally biased region" description="Low complexity" evidence="1">
    <location>
        <begin position="599"/>
        <end position="612"/>
    </location>
</feature>
<evidence type="ECO:0000313" key="2">
    <source>
        <dbReference type="EMBL" id="TDL19459.1"/>
    </source>
</evidence>
<feature type="compositionally biased region" description="Polar residues" evidence="1">
    <location>
        <begin position="55"/>
        <end position="89"/>
    </location>
</feature>
<feature type="region of interest" description="Disordered" evidence="1">
    <location>
        <begin position="782"/>
        <end position="815"/>
    </location>
</feature>
<feature type="compositionally biased region" description="Low complexity" evidence="1">
    <location>
        <begin position="176"/>
        <end position="189"/>
    </location>
</feature>
<organism evidence="2 3">
    <name type="scientific">Rickenella mellea</name>
    <dbReference type="NCBI Taxonomy" id="50990"/>
    <lineage>
        <taxon>Eukaryota</taxon>
        <taxon>Fungi</taxon>
        <taxon>Dikarya</taxon>
        <taxon>Basidiomycota</taxon>
        <taxon>Agaricomycotina</taxon>
        <taxon>Agaricomycetes</taxon>
        <taxon>Hymenochaetales</taxon>
        <taxon>Rickenellaceae</taxon>
        <taxon>Rickenella</taxon>
    </lineage>
</organism>
<name>A0A4Y7PXY6_9AGAM</name>
<feature type="compositionally biased region" description="Pro residues" evidence="1">
    <location>
        <begin position="514"/>
        <end position="523"/>
    </location>
</feature>
<feature type="compositionally biased region" description="Polar residues" evidence="1">
    <location>
        <begin position="627"/>
        <end position="639"/>
    </location>
</feature>
<feature type="compositionally biased region" description="Low complexity" evidence="1">
    <location>
        <begin position="42"/>
        <end position="54"/>
    </location>
</feature>
<evidence type="ECO:0000256" key="1">
    <source>
        <dbReference type="SAM" id="MobiDB-lite"/>
    </source>
</evidence>
<sequence>MLSYLNKIHKDAARRGKKSRKPSLELPSSPESFFCGGDDELSPPASGSSSTPSPNATMAESRNSGDGHSIASKFSPQSNKYKNLPTLPNKQHAIPPTSPGSKPKLTPVKIPPTSLKYKKSLSRKPTRSRSKPGSSSNRGPPSRSPHARSNRRPPTPQKRKSRMTQAPRPDATVSLNSPESPNSEVPSPVSGATLARNIFSEAFDFTESAYSKPMGNTTHNLARNDSTTLPRDRYSDRGGHGRFHQHLSVQTTSVSAAEKRWKLYGHWSRPFVGHEHDSSNVLDSPPHYYNLQDLPHLSPESTAVDLTPESGLRLTDAFSVLDDEEHTPASFTRESIWTHRTDSASSVSPPYSVQQSPRKISPEIVHKSVALRRGYHPSVKKRKPRTLNVINERSTILDTDQESASLQLFDARRYPVQKTAPLMSSSEVTDFIAGPETGYAVHRHSHSLPNITGQAEIDSTVIFDVHIDQDDVVSMTSHPAVRDETTGHQMKRYRVSSVQRFPETPRDVTTFGPEYPPLPPPPTLQSKVHLKSDICIAPPSAVERTDSGAVEETSYDYSRHSRKPSVAESTMSRHPSIDRVVQSRSRPPTPNGPRDRVISRSNSATSTHSTANPRSIGTVHDSMSAPRGQSVSEGISSLEHSSEAKKLQDLKNILRICITEQTERRTELLKSIRAAAGDAAAVLNLSQELNFVISSYDELNEDLTRTDARLLEIKQLQDQESHKALSTALTECVTVNAEVHSSGTRDIQYRGRRFATDDRLRDDYGFVTTTSQIPEVAPLKVNASSKRGTQTTTSPVGLLRENVGNKPTAGLARSPTAGSLLSDVQVILQRDVLNLLGVDELPPRTNVAQSDRSLRPLPLRPTNSAGLFPPDMESLSPVHGRPRSLPDAPGRTQTW</sequence>
<dbReference type="EMBL" id="ML170196">
    <property type="protein sequence ID" value="TDL19459.1"/>
    <property type="molecule type" value="Genomic_DNA"/>
</dbReference>
<feature type="compositionally biased region" description="Low complexity" evidence="1">
    <location>
        <begin position="131"/>
        <end position="141"/>
    </location>
</feature>